<dbReference type="InterPro" id="IPR001270">
    <property type="entry name" value="ClpA/B"/>
</dbReference>
<dbReference type="PANTHER" id="PTHR11638">
    <property type="entry name" value="ATP-DEPENDENT CLP PROTEASE"/>
    <property type="match status" value="1"/>
</dbReference>
<accession>A0A1C3E980</accession>
<dbReference type="Gene3D" id="3.40.50.300">
    <property type="entry name" value="P-loop containing nucleotide triphosphate hydrolases"/>
    <property type="match status" value="2"/>
</dbReference>
<feature type="compositionally biased region" description="Polar residues" evidence="3">
    <location>
        <begin position="1"/>
        <end position="23"/>
    </location>
</feature>
<keyword evidence="2" id="KW-0067">ATP-binding</keyword>
<evidence type="ECO:0000256" key="1">
    <source>
        <dbReference type="ARBA" id="ARBA00022741"/>
    </source>
</evidence>
<evidence type="ECO:0000259" key="4">
    <source>
        <dbReference type="SMART" id="SM00382"/>
    </source>
</evidence>
<dbReference type="Gene3D" id="1.10.8.60">
    <property type="match status" value="1"/>
</dbReference>
<dbReference type="PANTHER" id="PTHR11638:SF184">
    <property type="entry name" value="ATPASE WITH CHAPERONE ACTIVITY"/>
    <property type="match status" value="1"/>
</dbReference>
<dbReference type="STRING" id="1841610.A6X21_07460"/>
<evidence type="ECO:0000313" key="5">
    <source>
        <dbReference type="EMBL" id="ODA29719.1"/>
    </source>
</evidence>
<reference evidence="5 6" key="1">
    <citation type="submission" date="2016-05" db="EMBL/GenBank/DDBJ databases">
        <title>Genomic and physiological characterization of Planctopirus sp. isolated from fresh water lake.</title>
        <authorList>
            <person name="Subhash Y."/>
            <person name="Ramana C."/>
        </authorList>
    </citation>
    <scope>NUCLEOTIDE SEQUENCE [LARGE SCALE GENOMIC DNA]</scope>
    <source>
        <strain evidence="5 6">JC280</strain>
    </source>
</reference>
<dbReference type="Proteomes" id="UP000094828">
    <property type="component" value="Unassembled WGS sequence"/>
</dbReference>
<name>A0A1C3E980_9PLAN</name>
<dbReference type="InterPro" id="IPR003959">
    <property type="entry name" value="ATPase_AAA_core"/>
</dbReference>
<sequence length="631" mass="70387">MQSGTQASIPTILPASTQVSERSSPLPLHQLETTASKDDSHKSPDRVPWLNYRPEFFENLATILFRSARRHIAVTGMPGVGKTSALRAFSSLLQSQEWAFLKDHVCLELDARNIGPEDTRAVLEMTISSIPANTPCLLFVEGLSPLMKRLQGATNAPLFRALLGRRNVSVIAMMSPWEYADTISSDAAMTSLFSRVEFPEPHDSVLQEILRLHAHQLCKKFELDLGPELIDRCHHLSSIYLLSEFEPAKSIRLLTEAFELVAYRRNERQAAQQTVELEDLITVLADKTGIPAETLAGTRTHGDFEETLSAVVTGQETAIRQVAAELRLIKAGLTSPNKPASVLLFAGLTGVGKTELAKRIAEIYSSSRRPQIYSMGNFTEPHSISGIIGVPPGYVGHEQGGRLINELNSDPYSVFLLDEAEKCHPNVWKPFLNLFDEGWIVDQRGVKAYADRAIFILTSNAGDRQITQLTANSTPEDTIAEAVRQALGKVRHERSTQPIFPPQFLARIQRIVVFRPLSEEAFIGIAEAACQRLQESWARKLEIRLTLSPQIPHKLGVWAFEKSTASHHQEGGRLVQKLVNQVLLDALETQLLSRKSQWQGIHSFQVSWKDWPDEKPESVESLKALIQFSHE</sequence>
<dbReference type="GO" id="GO:0005524">
    <property type="term" value="F:ATP binding"/>
    <property type="evidence" value="ECO:0007669"/>
    <property type="project" value="UniProtKB-KW"/>
</dbReference>
<dbReference type="PRINTS" id="PR00300">
    <property type="entry name" value="CLPPROTEASEA"/>
</dbReference>
<protein>
    <recommendedName>
        <fullName evidence="4">AAA+ ATPase domain-containing protein</fullName>
    </recommendedName>
</protein>
<feature type="domain" description="AAA+ ATPase" evidence="4">
    <location>
        <begin position="339"/>
        <end position="518"/>
    </location>
</feature>
<dbReference type="InterPro" id="IPR050130">
    <property type="entry name" value="ClpA_ClpB"/>
</dbReference>
<comment type="caution">
    <text evidence="5">The sequence shown here is derived from an EMBL/GenBank/DDBJ whole genome shotgun (WGS) entry which is preliminary data.</text>
</comment>
<gene>
    <name evidence="5" type="ORF">A6X21_07460</name>
</gene>
<dbReference type="GO" id="GO:0005737">
    <property type="term" value="C:cytoplasm"/>
    <property type="evidence" value="ECO:0007669"/>
    <property type="project" value="TreeGrafter"/>
</dbReference>
<keyword evidence="6" id="KW-1185">Reference proteome</keyword>
<dbReference type="InterPro" id="IPR027417">
    <property type="entry name" value="P-loop_NTPase"/>
</dbReference>
<dbReference type="Pfam" id="PF07724">
    <property type="entry name" value="AAA_2"/>
    <property type="match status" value="1"/>
</dbReference>
<dbReference type="SUPFAM" id="SSF52540">
    <property type="entry name" value="P-loop containing nucleoside triphosphate hydrolases"/>
    <property type="match status" value="2"/>
</dbReference>
<evidence type="ECO:0000256" key="2">
    <source>
        <dbReference type="ARBA" id="ARBA00022840"/>
    </source>
</evidence>
<organism evidence="5 6">
    <name type="scientific">Planctopirus hydrillae</name>
    <dbReference type="NCBI Taxonomy" id="1841610"/>
    <lineage>
        <taxon>Bacteria</taxon>
        <taxon>Pseudomonadati</taxon>
        <taxon>Planctomycetota</taxon>
        <taxon>Planctomycetia</taxon>
        <taxon>Planctomycetales</taxon>
        <taxon>Planctomycetaceae</taxon>
        <taxon>Planctopirus</taxon>
    </lineage>
</organism>
<dbReference type="GO" id="GO:0034605">
    <property type="term" value="P:cellular response to heat"/>
    <property type="evidence" value="ECO:0007669"/>
    <property type="project" value="TreeGrafter"/>
</dbReference>
<dbReference type="EMBL" id="LYDR01000124">
    <property type="protein sequence ID" value="ODA29719.1"/>
    <property type="molecule type" value="Genomic_DNA"/>
</dbReference>
<dbReference type="InterPro" id="IPR003593">
    <property type="entry name" value="AAA+_ATPase"/>
</dbReference>
<dbReference type="CDD" id="cd19499">
    <property type="entry name" value="RecA-like_ClpB_Hsp104-like"/>
    <property type="match status" value="1"/>
</dbReference>
<proteinExistence type="predicted"/>
<evidence type="ECO:0000313" key="6">
    <source>
        <dbReference type="Proteomes" id="UP000094828"/>
    </source>
</evidence>
<dbReference type="GO" id="GO:0016887">
    <property type="term" value="F:ATP hydrolysis activity"/>
    <property type="evidence" value="ECO:0007669"/>
    <property type="project" value="InterPro"/>
</dbReference>
<keyword evidence="1" id="KW-0547">Nucleotide-binding</keyword>
<dbReference type="SMART" id="SM00382">
    <property type="entry name" value="AAA"/>
    <property type="match status" value="2"/>
</dbReference>
<evidence type="ECO:0000256" key="3">
    <source>
        <dbReference type="SAM" id="MobiDB-lite"/>
    </source>
</evidence>
<dbReference type="RefSeq" id="WP_068849263.1">
    <property type="nucleotide sequence ID" value="NZ_LYDR01000124.1"/>
</dbReference>
<dbReference type="AlphaFoldDB" id="A0A1C3E980"/>
<feature type="domain" description="AAA+ ATPase" evidence="4">
    <location>
        <begin position="68"/>
        <end position="203"/>
    </location>
</feature>
<feature type="region of interest" description="Disordered" evidence="3">
    <location>
        <begin position="1"/>
        <end position="25"/>
    </location>
</feature>